<dbReference type="AlphaFoldDB" id="A0AAW6LNE0"/>
<gene>
    <name evidence="1" type="ORF">PXH69_24195</name>
</gene>
<reference evidence="1" key="1">
    <citation type="submission" date="2023-02" db="EMBL/GenBank/DDBJ databases">
        <title>A novel hydrolase synthesized by Rhodococcus erythropolis HQ is responsible for the detoxification of Zearalenone.</title>
        <authorList>
            <person name="Hu J."/>
            <person name="Xu J."/>
        </authorList>
    </citation>
    <scope>NUCLEOTIDE SEQUENCE</scope>
    <source>
        <strain evidence="1">HQ</strain>
    </source>
</reference>
<accession>A0AAW6LNE0</accession>
<dbReference type="EMBL" id="JARDXE010000017">
    <property type="protein sequence ID" value="MDE8648084.1"/>
    <property type="molecule type" value="Genomic_DNA"/>
</dbReference>
<name>A0AAW6LNE0_RHOSG</name>
<sequence length="346" mass="37540">MSLIFDGPVHPDDATVFVRNVPTPADHKLSAFLPDKTITDTRVEFASAARVNRTAQFRAFDGNIPMLERDTVETRQVDLLPMSIQGGKGELERLSLERVRQQGGSLAAITDAIYNDLEIGVRSIRNRIEVARGEVLTTGKMQLKGENGLYLTADFQVPTDHFVDAATPWSQVDAANVVQDLSTWVEKYTSDNGFAPGGMIISRKILGFLQRNAEFRTLLSVIQGAPGIVGRSAVDAVLADYGLPPIVEVYDTVINVEGVDTRVIPEEKVVFLPPNPSDLGYVAFGITATAMELMSAAQSDLSFTDAPGLAGVVVKDGPPFRERTMVDSLLLPVIENPKALFVADVL</sequence>
<evidence type="ECO:0000313" key="2">
    <source>
        <dbReference type="Proteomes" id="UP001217325"/>
    </source>
</evidence>
<organism evidence="1 2">
    <name type="scientific">Rhodococcus qingshengii</name>
    <dbReference type="NCBI Taxonomy" id="334542"/>
    <lineage>
        <taxon>Bacteria</taxon>
        <taxon>Bacillati</taxon>
        <taxon>Actinomycetota</taxon>
        <taxon>Actinomycetes</taxon>
        <taxon>Mycobacteriales</taxon>
        <taxon>Nocardiaceae</taxon>
        <taxon>Rhodococcus</taxon>
        <taxon>Rhodococcus erythropolis group</taxon>
    </lineage>
</organism>
<dbReference type="Gene3D" id="3.90.1690.10">
    <property type="entry name" value="phage-related protein like domain"/>
    <property type="match status" value="1"/>
</dbReference>
<dbReference type="InterPro" id="IPR053738">
    <property type="entry name" value="Lambda_capsid_assembly"/>
</dbReference>
<dbReference type="InterPro" id="IPR005564">
    <property type="entry name" value="Major_capsid_GpE"/>
</dbReference>
<dbReference type="Pfam" id="PF03864">
    <property type="entry name" value="Phage_cap_E"/>
    <property type="match status" value="1"/>
</dbReference>
<proteinExistence type="predicted"/>
<comment type="caution">
    <text evidence="1">The sequence shown here is derived from an EMBL/GenBank/DDBJ whole genome shotgun (WGS) entry which is preliminary data.</text>
</comment>
<protein>
    <submittedName>
        <fullName evidence="1">Major capsid protein</fullName>
    </submittedName>
</protein>
<dbReference type="Proteomes" id="UP001217325">
    <property type="component" value="Unassembled WGS sequence"/>
</dbReference>
<dbReference type="RefSeq" id="WP_275232321.1">
    <property type="nucleotide sequence ID" value="NZ_JARDXE010000017.1"/>
</dbReference>
<evidence type="ECO:0000313" key="1">
    <source>
        <dbReference type="EMBL" id="MDE8648084.1"/>
    </source>
</evidence>